<dbReference type="SUPFAM" id="SSF47769">
    <property type="entry name" value="SAM/Pointed domain"/>
    <property type="match status" value="1"/>
</dbReference>
<evidence type="ECO:0000313" key="3">
    <source>
        <dbReference type="EMBL" id="KAL1523662.1"/>
    </source>
</evidence>
<accession>A0AB34JRK8</accession>
<dbReference type="Proteomes" id="UP001515480">
    <property type="component" value="Unassembled WGS sequence"/>
</dbReference>
<feature type="region of interest" description="Disordered" evidence="1">
    <location>
        <begin position="1"/>
        <end position="22"/>
    </location>
</feature>
<protein>
    <recommendedName>
        <fullName evidence="2">SAM domain-containing protein</fullName>
    </recommendedName>
</protein>
<dbReference type="InterPro" id="IPR001660">
    <property type="entry name" value="SAM"/>
</dbReference>
<evidence type="ECO:0000259" key="2">
    <source>
        <dbReference type="SMART" id="SM00454"/>
    </source>
</evidence>
<comment type="caution">
    <text evidence="3">The sequence shown here is derived from an EMBL/GenBank/DDBJ whole genome shotgun (WGS) entry which is preliminary data.</text>
</comment>
<dbReference type="InterPro" id="IPR013761">
    <property type="entry name" value="SAM/pointed_sf"/>
</dbReference>
<sequence>MELHQFQPPPVSVPVTPSPRQQATRAWTELRTPESPAWYRRRLNYGHIDQKLVGAEPFYDDSAHIDRFARYPAGAQHGEGSYYKDTARYDDGGHSWESARYGSSYETEQLPSGAVTPPTPGNVHLWDNATVVSWLRSAELPQCVPAVRLARVDGAALLRLTPALIAEHLAMGTDAQLALCAALQPLKDAWRRWHMPQPHRAPSPRQRRPAAPSSRADLLGPREGELVVALSLVSMPEGVGGVYATLRFGGKAIETEAMARPASRGGMPLAYSIPVHSSQLGAHVAITCHAWLPQSGERQVAGATVPLVSVIEMGCLHATGLGPLHTELHWQPKATSDARHAPLGIRTSPTQGTLLIGSPYSSPFSPVHAESRWLHGSSAAGSSPVDRQAPPQTLSTDEEWAQSYASLYQQYQEEMNALLYSLLPRR</sequence>
<name>A0AB34JRK8_PRYPA</name>
<reference evidence="3 4" key="1">
    <citation type="journal article" date="2024" name="Science">
        <title>Giant polyketide synthase enzymes in the biosynthesis of giant marine polyether toxins.</title>
        <authorList>
            <person name="Fallon T.R."/>
            <person name="Shende V.V."/>
            <person name="Wierzbicki I.H."/>
            <person name="Pendleton A.L."/>
            <person name="Watervoot N.F."/>
            <person name="Auber R.P."/>
            <person name="Gonzalez D.J."/>
            <person name="Wisecaver J.H."/>
            <person name="Moore B.S."/>
        </authorList>
    </citation>
    <scope>NUCLEOTIDE SEQUENCE [LARGE SCALE GENOMIC DNA]</scope>
    <source>
        <strain evidence="3 4">12B1</strain>
    </source>
</reference>
<proteinExistence type="predicted"/>
<feature type="domain" description="SAM" evidence="2">
    <location>
        <begin position="123"/>
        <end position="189"/>
    </location>
</feature>
<feature type="region of interest" description="Disordered" evidence="1">
    <location>
        <begin position="375"/>
        <end position="396"/>
    </location>
</feature>
<dbReference type="AlphaFoldDB" id="A0AB34JRK8"/>
<organism evidence="3 4">
    <name type="scientific">Prymnesium parvum</name>
    <name type="common">Toxic golden alga</name>
    <dbReference type="NCBI Taxonomy" id="97485"/>
    <lineage>
        <taxon>Eukaryota</taxon>
        <taxon>Haptista</taxon>
        <taxon>Haptophyta</taxon>
        <taxon>Prymnesiophyceae</taxon>
        <taxon>Prymnesiales</taxon>
        <taxon>Prymnesiaceae</taxon>
        <taxon>Prymnesium</taxon>
    </lineage>
</organism>
<keyword evidence="4" id="KW-1185">Reference proteome</keyword>
<evidence type="ECO:0000313" key="4">
    <source>
        <dbReference type="Proteomes" id="UP001515480"/>
    </source>
</evidence>
<gene>
    <name evidence="3" type="ORF">AB1Y20_018596</name>
</gene>
<dbReference type="Pfam" id="PF07647">
    <property type="entry name" value="SAM_2"/>
    <property type="match status" value="1"/>
</dbReference>
<dbReference type="Gene3D" id="1.10.150.50">
    <property type="entry name" value="Transcription Factor, Ets-1"/>
    <property type="match status" value="1"/>
</dbReference>
<dbReference type="SMART" id="SM00454">
    <property type="entry name" value="SAM"/>
    <property type="match status" value="1"/>
</dbReference>
<feature type="region of interest" description="Disordered" evidence="1">
    <location>
        <begin position="195"/>
        <end position="218"/>
    </location>
</feature>
<dbReference type="EMBL" id="JBGBPQ010000005">
    <property type="protein sequence ID" value="KAL1523662.1"/>
    <property type="molecule type" value="Genomic_DNA"/>
</dbReference>
<feature type="compositionally biased region" description="Low complexity" evidence="1">
    <location>
        <begin position="196"/>
        <end position="216"/>
    </location>
</feature>
<evidence type="ECO:0000256" key="1">
    <source>
        <dbReference type="SAM" id="MobiDB-lite"/>
    </source>
</evidence>